<reference evidence="5 6" key="1">
    <citation type="submission" date="2023-06" db="EMBL/GenBank/DDBJ databases">
        <title>Draft genome sequence of Novosphingobium sp. strain IK01.</title>
        <authorList>
            <person name="Hatamoto M."/>
            <person name="Ikarashi T."/>
            <person name="Yamaguchi T."/>
        </authorList>
    </citation>
    <scope>NUCLEOTIDE SEQUENCE [LARGE SCALE GENOMIC DNA]</scope>
    <source>
        <strain evidence="5 6">IK01</strain>
    </source>
</reference>
<dbReference type="Pfam" id="PF01420">
    <property type="entry name" value="Methylase_S"/>
    <property type="match status" value="2"/>
</dbReference>
<organism evidence="5 6">
    <name type="scientific">Novosphingobium pituita</name>
    <dbReference type="NCBI Taxonomy" id="3056842"/>
    <lineage>
        <taxon>Bacteria</taxon>
        <taxon>Pseudomonadati</taxon>
        <taxon>Pseudomonadota</taxon>
        <taxon>Alphaproteobacteria</taxon>
        <taxon>Sphingomonadales</taxon>
        <taxon>Sphingomonadaceae</taxon>
        <taxon>Novosphingobium</taxon>
    </lineage>
</organism>
<accession>A0ABQ6PBV3</accession>
<comment type="similarity">
    <text evidence="1">Belongs to the type-I restriction system S methylase family.</text>
</comment>
<name>A0ABQ6PBV3_9SPHN</name>
<comment type="caution">
    <text evidence="5">The sequence shown here is derived from an EMBL/GenBank/DDBJ whole genome shotgun (WGS) entry which is preliminary data.</text>
</comment>
<dbReference type="Gene3D" id="3.90.220.20">
    <property type="entry name" value="DNA methylase specificity domains"/>
    <property type="match status" value="2"/>
</dbReference>
<dbReference type="PANTHER" id="PTHR30408">
    <property type="entry name" value="TYPE-1 RESTRICTION ENZYME ECOKI SPECIFICITY PROTEIN"/>
    <property type="match status" value="1"/>
</dbReference>
<dbReference type="PANTHER" id="PTHR30408:SF12">
    <property type="entry name" value="TYPE I RESTRICTION ENZYME MJAVIII SPECIFICITY SUBUNIT"/>
    <property type="match status" value="1"/>
</dbReference>
<evidence type="ECO:0000256" key="1">
    <source>
        <dbReference type="ARBA" id="ARBA00010923"/>
    </source>
</evidence>
<protein>
    <recommendedName>
        <fullName evidence="4">Type I restriction modification DNA specificity domain-containing protein</fullName>
    </recommendedName>
</protein>
<evidence type="ECO:0000256" key="3">
    <source>
        <dbReference type="ARBA" id="ARBA00023125"/>
    </source>
</evidence>
<gene>
    <name evidence="5" type="ORF">NUTIK01_31520</name>
</gene>
<dbReference type="InterPro" id="IPR000055">
    <property type="entry name" value="Restrct_endonuc_typeI_TRD"/>
</dbReference>
<feature type="domain" description="Type I restriction modification DNA specificity" evidence="4">
    <location>
        <begin position="213"/>
        <end position="351"/>
    </location>
</feature>
<dbReference type="InterPro" id="IPR044946">
    <property type="entry name" value="Restrct_endonuc_typeI_TRD_sf"/>
</dbReference>
<dbReference type="Proteomes" id="UP001187221">
    <property type="component" value="Unassembled WGS sequence"/>
</dbReference>
<evidence type="ECO:0000259" key="4">
    <source>
        <dbReference type="Pfam" id="PF01420"/>
    </source>
</evidence>
<dbReference type="EMBL" id="BTFW01000001">
    <property type="protein sequence ID" value="GMM62375.1"/>
    <property type="molecule type" value="Genomic_DNA"/>
</dbReference>
<proteinExistence type="inferred from homology"/>
<feature type="domain" description="Type I restriction modification DNA specificity" evidence="4">
    <location>
        <begin position="15"/>
        <end position="184"/>
    </location>
</feature>
<dbReference type="SUPFAM" id="SSF116734">
    <property type="entry name" value="DNA methylase specificity domain"/>
    <property type="match status" value="2"/>
</dbReference>
<dbReference type="InterPro" id="IPR052021">
    <property type="entry name" value="Type-I_RS_S_subunit"/>
</dbReference>
<sequence length="401" mass="42105">MSAVAELERVADESPDGWRNACLGDLCRINIGGTPPRHKPEYWATNGDGHPWVAISDLRQPVIVATKERITDAGVANSNVKLVKAGTIMMSFKLTIGRVAVAGTDLFTNEAIAAFVPIKGIDTSFLPYWLSRIVEGADTDQAIKGVTLNKQKLAALSGPLPPLDEQRRIAEVLRSVDEAIAANEAALASCRELVGKLARDVTDSCEATTAMASLGKIVTGRTPSPKQADLWGGDLPFVTPGDLVAGNISVSDAPRTLVAGSGHGGTVLPANSVLVTCIGSTVGKTAVARERCVTNQQINAICCPAQTAGFVYLACVAAYDTIVANAGKQAVPIINKSTFSAIEVPALSQAEMIEISAMVDAIDGEIVAAQTSLDTLHRTKANLMSDLLSGRVRVPENRKAL</sequence>
<evidence type="ECO:0000313" key="6">
    <source>
        <dbReference type="Proteomes" id="UP001187221"/>
    </source>
</evidence>
<dbReference type="CDD" id="cd17244">
    <property type="entry name" value="RMtype1_S_Apa101655I-TRD2-CR2_like"/>
    <property type="match status" value="1"/>
</dbReference>
<evidence type="ECO:0000256" key="2">
    <source>
        <dbReference type="ARBA" id="ARBA00022747"/>
    </source>
</evidence>
<keyword evidence="3" id="KW-0238">DNA-binding</keyword>
<keyword evidence="2" id="KW-0680">Restriction system</keyword>
<evidence type="ECO:0000313" key="5">
    <source>
        <dbReference type="EMBL" id="GMM62375.1"/>
    </source>
</evidence>
<keyword evidence="6" id="KW-1185">Reference proteome</keyword>
<dbReference type="RefSeq" id="WP_317975961.1">
    <property type="nucleotide sequence ID" value="NZ_BTFW01000001.1"/>
</dbReference>